<name>A0A425HSD9_TOXGO</name>
<feature type="compositionally biased region" description="Basic and acidic residues" evidence="1">
    <location>
        <begin position="93"/>
        <end position="107"/>
    </location>
</feature>
<feature type="region of interest" description="Disordered" evidence="1">
    <location>
        <begin position="126"/>
        <end position="157"/>
    </location>
</feature>
<dbReference type="Proteomes" id="UP000284452">
    <property type="component" value="Unassembled WGS sequence"/>
</dbReference>
<feature type="region of interest" description="Disordered" evidence="1">
    <location>
        <begin position="169"/>
        <end position="285"/>
    </location>
</feature>
<accession>A0A425HSD9</accession>
<feature type="compositionally biased region" description="Basic and acidic residues" evidence="1">
    <location>
        <begin position="201"/>
        <end position="212"/>
    </location>
</feature>
<organism evidence="2 3">
    <name type="scientific">Toxoplasma gondii CAST</name>
    <dbReference type="NCBI Taxonomy" id="943122"/>
    <lineage>
        <taxon>Eukaryota</taxon>
        <taxon>Sar</taxon>
        <taxon>Alveolata</taxon>
        <taxon>Apicomplexa</taxon>
        <taxon>Conoidasida</taxon>
        <taxon>Coccidia</taxon>
        <taxon>Eucoccidiorida</taxon>
        <taxon>Eimeriorina</taxon>
        <taxon>Sarcocystidae</taxon>
        <taxon>Toxoplasma</taxon>
    </lineage>
</organism>
<feature type="compositionally biased region" description="Basic and acidic residues" evidence="1">
    <location>
        <begin position="127"/>
        <end position="136"/>
    </location>
</feature>
<evidence type="ECO:0000256" key="1">
    <source>
        <dbReference type="SAM" id="MobiDB-lite"/>
    </source>
</evidence>
<feature type="compositionally biased region" description="Basic and acidic residues" evidence="1">
    <location>
        <begin position="248"/>
        <end position="265"/>
    </location>
</feature>
<proteinExistence type="predicted"/>
<feature type="compositionally biased region" description="Basic and acidic residues" evidence="1">
    <location>
        <begin position="74"/>
        <end position="83"/>
    </location>
</feature>
<feature type="region of interest" description="Disordered" evidence="1">
    <location>
        <begin position="1"/>
        <end position="107"/>
    </location>
</feature>
<evidence type="ECO:0000313" key="2">
    <source>
        <dbReference type="EMBL" id="RQX68922.1"/>
    </source>
</evidence>
<comment type="caution">
    <text evidence="2">The sequence shown here is derived from an EMBL/GenBank/DDBJ whole genome shotgun (WGS) entry which is preliminary data.</text>
</comment>
<protein>
    <submittedName>
        <fullName evidence="2">Helicase associated domain (Ha2) protein</fullName>
    </submittedName>
</protein>
<reference evidence="2 3" key="1">
    <citation type="submission" date="2017-10" db="EMBL/GenBank/DDBJ databases">
        <authorList>
            <person name="Sibley D."/>
            <person name="Venepally P."/>
            <person name="Karamycheva S."/>
            <person name="Hadjithomas M."/>
            <person name="Khan A."/>
            <person name="Brunk B."/>
            <person name="Roos D."/>
            <person name="Caler E."/>
            <person name="Lorenzi H."/>
        </authorList>
    </citation>
    <scope>NUCLEOTIDE SEQUENCE [LARGE SCALE GENOMIC DNA]</scope>
    <source>
        <strain evidence="2 3">CAST</strain>
    </source>
</reference>
<feature type="compositionally biased region" description="Low complexity" evidence="1">
    <location>
        <begin position="213"/>
        <end position="228"/>
    </location>
</feature>
<gene>
    <name evidence="2" type="ORF">TGCAST_389010</name>
</gene>
<dbReference type="AlphaFoldDB" id="A0A425HSD9"/>
<evidence type="ECO:0000313" key="3">
    <source>
        <dbReference type="Proteomes" id="UP000284452"/>
    </source>
</evidence>
<sequence>MAKKAGRPPAGGGAKSSLSASPRTKNTRETSVSGPLLDPAVFQFLDESGLSTEGDPNVVILPPRCPASASPASPHEEPEEGQKKMSKRKRRKLEQLQRKHDTNARREEILKELELYRLDRNVAVAEATEKTEKRENQTSGQGPSARSGEKRSGASLQTPLEAFCASYERQGGGDCARETKNPAAFAALEPLRKGKRRRREFRQEKKDEREQQIRLAQEQQMQQMRQEATTARQEGVGGNATMMKTLKPHQERGVESKSVKRKLAEENSTASPEASVQLRKFGDHG</sequence>
<dbReference type="EMBL" id="AHIV02001712">
    <property type="protein sequence ID" value="RQX68922.1"/>
    <property type="molecule type" value="Genomic_DNA"/>
</dbReference>
<feature type="non-terminal residue" evidence="2">
    <location>
        <position position="285"/>
    </location>
</feature>
<dbReference type="VEuPathDB" id="ToxoDB:TGCAST_389010"/>